<dbReference type="PANTHER" id="PTHR13696">
    <property type="entry name" value="P-LOOP CONTAINING NUCLEOSIDE TRIPHOSPHATE HYDROLASE"/>
    <property type="match status" value="1"/>
</dbReference>
<sequence>MSIIRLQGIRGGVGTTSLVAALAYELNRLGQRVLVVDHCPENMLRLHFERPFAESGGWAHAWKEQQDWREQAWELRSGLCLLPYGRVDAMTVGRLDHWLQDHPDEWPLRLAELTQSFDWILLDTPHHRLSGHCGSLRPDLDIQVLRPDAACHALLQGRETVRKLMINGYDPASRLQQDLLLLWRHQYGDRLLPLPVYQDEGMAESMAYKQPVGAHAVNSQAADTLRSLAIWCLSQQGGRHEG</sequence>
<dbReference type="NCBIfam" id="TIGR03371">
    <property type="entry name" value="cellulose_yhjQ"/>
    <property type="match status" value="1"/>
</dbReference>
<keyword evidence="2" id="KW-1185">Reference proteome</keyword>
<evidence type="ECO:0000313" key="2">
    <source>
        <dbReference type="Proteomes" id="UP000538931"/>
    </source>
</evidence>
<dbReference type="Pfam" id="PF06564">
    <property type="entry name" value="CBP_BcsQ"/>
    <property type="match status" value="1"/>
</dbReference>
<dbReference type="SUPFAM" id="SSF52540">
    <property type="entry name" value="P-loop containing nucleoside triphosphate hydrolases"/>
    <property type="match status" value="1"/>
</dbReference>
<evidence type="ECO:0000313" key="1">
    <source>
        <dbReference type="EMBL" id="MBA4500835.1"/>
    </source>
</evidence>
<name>A0A7W2AAC3_9GAMM</name>
<gene>
    <name evidence="1" type="primary">yhjQ</name>
    <name evidence="1" type="ORF">H1S06_00380</name>
</gene>
<protein>
    <submittedName>
        <fullName evidence="1">Cellulose synthase operon protein YhjQ</fullName>
    </submittedName>
</protein>
<dbReference type="InterPro" id="IPR027417">
    <property type="entry name" value="P-loop_NTPase"/>
</dbReference>
<comment type="caution">
    <text evidence="1">The sequence shown here is derived from an EMBL/GenBank/DDBJ whole genome shotgun (WGS) entry which is preliminary data.</text>
</comment>
<organism evidence="1 2">
    <name type="scientific">Marinobacterium marinum</name>
    <dbReference type="NCBI Taxonomy" id="2756129"/>
    <lineage>
        <taxon>Bacteria</taxon>
        <taxon>Pseudomonadati</taxon>
        <taxon>Pseudomonadota</taxon>
        <taxon>Gammaproteobacteria</taxon>
        <taxon>Oceanospirillales</taxon>
        <taxon>Oceanospirillaceae</taxon>
        <taxon>Marinobacterium</taxon>
    </lineage>
</organism>
<dbReference type="AlphaFoldDB" id="A0A7W2AAC3"/>
<dbReference type="EMBL" id="JACEMT010000013">
    <property type="protein sequence ID" value="MBA4500835.1"/>
    <property type="molecule type" value="Genomic_DNA"/>
</dbReference>
<dbReference type="InterPro" id="IPR050678">
    <property type="entry name" value="DNA_Partitioning_ATPase"/>
</dbReference>
<dbReference type="Proteomes" id="UP000538931">
    <property type="component" value="Unassembled WGS sequence"/>
</dbReference>
<dbReference type="RefSeq" id="WP_181736308.1">
    <property type="nucleotide sequence ID" value="NZ_JACEMT010000013.1"/>
</dbReference>
<proteinExistence type="predicted"/>
<dbReference type="InterPro" id="IPR017746">
    <property type="entry name" value="Cellulose_synthase_operon_BcsQ"/>
</dbReference>
<dbReference type="PANTHER" id="PTHR13696:SF99">
    <property type="entry name" value="COBYRINIC ACID AC-DIAMIDE SYNTHASE"/>
    <property type="match status" value="1"/>
</dbReference>
<dbReference type="Gene3D" id="3.40.50.300">
    <property type="entry name" value="P-loop containing nucleotide triphosphate hydrolases"/>
    <property type="match status" value="1"/>
</dbReference>
<accession>A0A7W2AAC3</accession>
<reference evidence="1 2" key="1">
    <citation type="submission" date="2020-07" db="EMBL/GenBank/DDBJ databases">
        <title>Bacterium isolated from marien macroalgae.</title>
        <authorList>
            <person name="Zhu K."/>
            <person name="Lu D."/>
            <person name="Du Z."/>
        </authorList>
    </citation>
    <scope>NUCLEOTIDE SEQUENCE [LARGE SCALE GENOMIC DNA]</scope>
    <source>
        <strain evidence="1 2">3-1745</strain>
    </source>
</reference>